<comment type="subunit">
    <text evidence="7">Monomer.</text>
</comment>
<dbReference type="Proteomes" id="UP001623330">
    <property type="component" value="Unassembled WGS sequence"/>
</dbReference>
<dbReference type="InterPro" id="IPR027417">
    <property type="entry name" value="P-loop_NTPase"/>
</dbReference>
<dbReference type="HAMAP" id="MF_03169">
    <property type="entry name" value="Adenylate_kinase_AK3"/>
    <property type="match status" value="1"/>
</dbReference>
<protein>
    <recommendedName>
        <fullName evidence="7">GTP:AMP phosphotransferase, mitochondrial</fullName>
        <ecNumber evidence="7">2.7.4.10</ecNumber>
    </recommendedName>
    <alternativeName>
        <fullName evidence="7">Adenylate kinase 3</fullName>
        <shortName evidence="7">AK 3</shortName>
    </alternativeName>
</protein>
<comment type="catalytic activity">
    <reaction evidence="7">
        <text>a ribonucleoside 5'-triphosphate + AMP = a ribonucleoside 5'-diphosphate + ADP</text>
        <dbReference type="Rhea" id="RHEA:13749"/>
        <dbReference type="ChEBI" id="CHEBI:57930"/>
        <dbReference type="ChEBI" id="CHEBI:61557"/>
        <dbReference type="ChEBI" id="CHEBI:456215"/>
        <dbReference type="ChEBI" id="CHEBI:456216"/>
        <dbReference type="EC" id="2.7.4.10"/>
    </reaction>
</comment>
<name>A0ABR4NXN3_9SACH</name>
<comment type="subcellular location">
    <subcellularLocation>
        <location evidence="1 7">Mitochondrion matrix</location>
    </subcellularLocation>
</comment>
<evidence type="ECO:0000259" key="8">
    <source>
        <dbReference type="Pfam" id="PF05191"/>
    </source>
</evidence>
<evidence type="ECO:0000256" key="3">
    <source>
        <dbReference type="ARBA" id="ARBA00022741"/>
    </source>
</evidence>
<comment type="function">
    <text evidence="7">Involved in maintaining the homeostasis of cellular nucleotides by catalyzing the interconversion of nucleoside phosphates. Has GTP:AMP phosphotransferase and ITP:AMP phosphotransferase activities.</text>
</comment>
<dbReference type="InterPro" id="IPR007862">
    <property type="entry name" value="Adenylate_kinase_lid-dom"/>
</dbReference>
<keyword evidence="5 7" id="KW-0496">Mitochondrion</keyword>
<gene>
    <name evidence="7" type="primary">ADK2</name>
    <name evidence="9" type="ORF">RNJ44_03537</name>
</gene>
<keyword evidence="4 7" id="KW-0418">Kinase</keyword>
<accession>A0ABR4NXN3</accession>
<dbReference type="InterPro" id="IPR028586">
    <property type="entry name" value="AK3/Ak4_mitochondrial"/>
</dbReference>
<evidence type="ECO:0000256" key="2">
    <source>
        <dbReference type="ARBA" id="ARBA00022679"/>
    </source>
</evidence>
<dbReference type="Gene3D" id="3.40.50.300">
    <property type="entry name" value="P-loop containing nucleotide triphosphate hydrolases"/>
    <property type="match status" value="1"/>
</dbReference>
<evidence type="ECO:0000256" key="5">
    <source>
        <dbReference type="ARBA" id="ARBA00023128"/>
    </source>
</evidence>
<comment type="similarity">
    <text evidence="7">Belongs to the adenylate kinase family. AK3 subfamily.</text>
</comment>
<feature type="binding site" evidence="7">
    <location>
        <position position="139"/>
    </location>
    <ligand>
        <name>GTP</name>
        <dbReference type="ChEBI" id="CHEBI:37565"/>
    </ligand>
</feature>
<sequence>MSLKLARPLRLLLLGAPGAGKGTQTSKLLKVIPELKSVSSGDILRNELKSGTELGVLASKYIAQGRLIPDKVITQVLMSHLSNEGWLNPQSSWLLDGFPRTENQALNLDKTLSQNNAMLNLVIELDVPEEVILERINNRYIHAASGRVYNLQYNPPKVPGKDDITGEPLVKRLDDNAQTFKRRMKEYKQTLGPIKEHYSKQGILVSVSGETSDIIFPKLCRLINDHFGQKKDNGLPHDAFEKKQNYDAGRITSRL</sequence>
<keyword evidence="2 7" id="KW-0808">Transferase</keyword>
<evidence type="ECO:0000256" key="1">
    <source>
        <dbReference type="ARBA" id="ARBA00004305"/>
    </source>
</evidence>
<dbReference type="SUPFAM" id="SSF52540">
    <property type="entry name" value="P-loop containing nucleoside triphosphate hydrolases"/>
    <property type="match status" value="1"/>
</dbReference>
<comment type="domain">
    <text evidence="7">Consists of three domains, a large central CORE domain and two small peripheral domains, NMPbind and LID, which undergo movements during catalysis. The LID domain closes over the site of phosphoryl transfer upon GTP binding. Assembling and dissambling the active center during each catalytic cycle provides an effective means to prevent GTP hydrolysis.</text>
</comment>
<dbReference type="SUPFAM" id="SSF57774">
    <property type="entry name" value="Microbial and mitochondrial ADK, insert 'zinc finger' domain"/>
    <property type="match status" value="1"/>
</dbReference>
<dbReference type="PRINTS" id="PR00094">
    <property type="entry name" value="ADENYLTKNASE"/>
</dbReference>
<dbReference type="Pfam" id="PF05191">
    <property type="entry name" value="ADK_lid"/>
    <property type="match status" value="1"/>
</dbReference>
<feature type="binding site" evidence="7">
    <location>
        <position position="183"/>
    </location>
    <ligand>
        <name>AMP</name>
        <dbReference type="ChEBI" id="CHEBI:456215"/>
    </ligand>
</feature>
<dbReference type="EMBL" id="JBEVYD010000004">
    <property type="protein sequence ID" value="KAL3233497.1"/>
    <property type="molecule type" value="Genomic_DNA"/>
</dbReference>
<dbReference type="NCBIfam" id="TIGR01351">
    <property type="entry name" value="adk"/>
    <property type="match status" value="1"/>
</dbReference>
<dbReference type="PANTHER" id="PTHR23359">
    <property type="entry name" value="NUCLEOTIDE KINASE"/>
    <property type="match status" value="1"/>
</dbReference>
<dbReference type="Pfam" id="PF00406">
    <property type="entry name" value="ADK"/>
    <property type="match status" value="1"/>
</dbReference>
<dbReference type="HAMAP" id="MF_00235">
    <property type="entry name" value="Adenylate_kinase_Adk"/>
    <property type="match status" value="1"/>
</dbReference>
<dbReference type="InterPro" id="IPR036193">
    <property type="entry name" value="ADK_active_lid_dom_sf"/>
</dbReference>
<dbReference type="InterPro" id="IPR000850">
    <property type="entry name" value="Adenylat/UMP-CMP_kin"/>
</dbReference>
<evidence type="ECO:0000256" key="6">
    <source>
        <dbReference type="ARBA" id="ARBA00023134"/>
    </source>
</evidence>
<feature type="binding site" evidence="7">
    <location>
        <position position="45"/>
    </location>
    <ligand>
        <name>AMP</name>
        <dbReference type="ChEBI" id="CHEBI:456215"/>
    </ligand>
</feature>
<keyword evidence="10" id="KW-1185">Reference proteome</keyword>
<feature type="binding site" evidence="7">
    <location>
        <begin position="18"/>
        <end position="23"/>
    </location>
    <ligand>
        <name>GTP</name>
        <dbReference type="ChEBI" id="CHEBI:37565"/>
    </ligand>
</feature>
<feature type="binding site" evidence="7">
    <location>
        <position position="104"/>
    </location>
    <ligand>
        <name>AMP</name>
        <dbReference type="ChEBI" id="CHEBI:456215"/>
    </ligand>
</feature>
<evidence type="ECO:0000256" key="4">
    <source>
        <dbReference type="ARBA" id="ARBA00022777"/>
    </source>
</evidence>
<feature type="binding site" evidence="7">
    <location>
        <position position="40"/>
    </location>
    <ligand>
        <name>AMP</name>
        <dbReference type="ChEBI" id="CHEBI:456215"/>
    </ligand>
</feature>
<evidence type="ECO:0000256" key="7">
    <source>
        <dbReference type="HAMAP-Rule" id="MF_03169"/>
    </source>
</evidence>
<reference evidence="9 10" key="1">
    <citation type="submission" date="2024-05" db="EMBL/GenBank/DDBJ databases">
        <title>Long read based assembly of the Candida bracarensis genome reveals expanded adhesin content.</title>
        <authorList>
            <person name="Marcet-Houben M."/>
            <person name="Ksiezopolska E."/>
            <person name="Gabaldon T."/>
        </authorList>
    </citation>
    <scope>NUCLEOTIDE SEQUENCE [LARGE SCALE GENOMIC DNA]</scope>
    <source>
        <strain evidence="9 10">CBM6</strain>
    </source>
</reference>
<feature type="region of interest" description="LID" evidence="7">
    <location>
        <begin position="138"/>
        <end position="175"/>
    </location>
</feature>
<dbReference type="CDD" id="cd01428">
    <property type="entry name" value="ADK"/>
    <property type="match status" value="1"/>
</dbReference>
<keyword evidence="6 7" id="KW-0342">GTP-binding</keyword>
<dbReference type="PROSITE" id="PS00113">
    <property type="entry name" value="ADENYLATE_KINASE"/>
    <property type="match status" value="1"/>
</dbReference>
<feature type="domain" description="Adenylate kinase active site lid" evidence="8">
    <location>
        <begin position="139"/>
        <end position="174"/>
    </location>
</feature>
<evidence type="ECO:0000313" key="9">
    <source>
        <dbReference type="EMBL" id="KAL3233497.1"/>
    </source>
</evidence>
<keyword evidence="3 7" id="KW-0547">Nucleotide-binding</keyword>
<organism evidence="9 10">
    <name type="scientific">Nakaseomyces bracarensis</name>
    <dbReference type="NCBI Taxonomy" id="273131"/>
    <lineage>
        <taxon>Eukaryota</taxon>
        <taxon>Fungi</taxon>
        <taxon>Dikarya</taxon>
        <taxon>Ascomycota</taxon>
        <taxon>Saccharomycotina</taxon>
        <taxon>Saccharomycetes</taxon>
        <taxon>Saccharomycetales</taxon>
        <taxon>Saccharomycetaceae</taxon>
        <taxon>Nakaseomyces</taxon>
    </lineage>
</organism>
<feature type="binding site" evidence="7">
    <location>
        <begin position="66"/>
        <end position="68"/>
    </location>
    <ligand>
        <name>AMP</name>
        <dbReference type="ChEBI" id="CHEBI:456215"/>
    </ligand>
</feature>
<dbReference type="InterPro" id="IPR006259">
    <property type="entry name" value="Adenyl_kin_sub"/>
</dbReference>
<comment type="caution">
    <text evidence="9">The sequence shown here is derived from an EMBL/GenBank/DDBJ whole genome shotgun (WGS) entry which is preliminary data.</text>
</comment>
<dbReference type="EC" id="2.7.4.10" evidence="7"/>
<feature type="binding site" evidence="7">
    <location>
        <position position="172"/>
    </location>
    <ligand>
        <name>AMP</name>
        <dbReference type="ChEBI" id="CHEBI:456215"/>
    </ligand>
</feature>
<feature type="binding site" evidence="7">
    <location>
        <begin position="97"/>
        <end position="100"/>
    </location>
    <ligand>
        <name>AMP</name>
        <dbReference type="ChEBI" id="CHEBI:456215"/>
    </ligand>
</feature>
<dbReference type="InterPro" id="IPR033690">
    <property type="entry name" value="Adenylat_kinase_CS"/>
</dbReference>
<feature type="binding site" evidence="7">
    <location>
        <position position="212"/>
    </location>
    <ligand>
        <name>GTP</name>
        <dbReference type="ChEBI" id="CHEBI:37565"/>
    </ligand>
</feature>
<evidence type="ECO:0000313" key="10">
    <source>
        <dbReference type="Proteomes" id="UP001623330"/>
    </source>
</evidence>
<feature type="region of interest" description="NMPbind" evidence="7">
    <location>
        <begin position="39"/>
        <end position="68"/>
    </location>
</feature>
<feature type="binding site" evidence="7">
    <location>
        <begin position="148"/>
        <end position="149"/>
    </location>
    <ligand>
        <name>GTP</name>
        <dbReference type="ChEBI" id="CHEBI:37565"/>
    </ligand>
</feature>
<proteinExistence type="inferred from homology"/>